<evidence type="ECO:0000313" key="1">
    <source>
        <dbReference type="EMBL" id="GBF79707.1"/>
    </source>
</evidence>
<reference evidence="2" key="1">
    <citation type="submission" date="2017-05" db="EMBL/GenBank/DDBJ databases">
        <title>Physiological properties and genetic analysis related to exopolysaccharide production of fresh-water unicellular cyanobacterium Aphanothece sacrum, Suizenji Nori, that has been cultured as a food source in Japan.</title>
        <authorList>
            <person name="Kanesaki Y."/>
            <person name="Yoshikawa S."/>
            <person name="Ohki K."/>
        </authorList>
    </citation>
    <scope>NUCLEOTIDE SEQUENCE [LARGE SCALE GENOMIC DNA]</scope>
    <source>
        <strain evidence="2">FPU1</strain>
    </source>
</reference>
<dbReference type="AlphaFoldDB" id="A0A401IEJ8"/>
<protein>
    <submittedName>
        <fullName evidence="1">Uncharacterized protein</fullName>
    </submittedName>
</protein>
<comment type="caution">
    <text evidence="1">The sequence shown here is derived from an EMBL/GenBank/DDBJ whole genome shotgun (WGS) entry which is preliminary data.</text>
</comment>
<dbReference type="RefSeq" id="WP_124978512.1">
    <property type="nucleotide sequence ID" value="NZ_BDQK01000003.1"/>
</dbReference>
<proteinExistence type="predicted"/>
<sequence length="147" mass="17146">MIKHYECLNCQRINNIGIIELRDRQSPLYGRLICGHCGSFNVCRIHPMSDKRLLINSDLVAINKHPDIDAITEEGRKLEEIFLRSDKLTIKLIDIYLERNGLIDSLEMMLVPTEDNDILLIRMLKSNNEKLFNLIEEIKTINILTQR</sequence>
<dbReference type="EMBL" id="BDQK01000003">
    <property type="protein sequence ID" value="GBF79707.1"/>
    <property type="molecule type" value="Genomic_DNA"/>
</dbReference>
<keyword evidence="2" id="KW-1185">Reference proteome</keyword>
<dbReference type="Proteomes" id="UP000287247">
    <property type="component" value="Unassembled WGS sequence"/>
</dbReference>
<organism evidence="1 2">
    <name type="scientific">Aphanothece sacrum FPU1</name>
    <dbReference type="NCBI Taxonomy" id="1920663"/>
    <lineage>
        <taxon>Bacteria</taxon>
        <taxon>Bacillati</taxon>
        <taxon>Cyanobacteriota</taxon>
        <taxon>Cyanophyceae</taxon>
        <taxon>Oscillatoriophycideae</taxon>
        <taxon>Chroococcales</taxon>
        <taxon>Aphanothecaceae</taxon>
        <taxon>Aphanothece</taxon>
    </lineage>
</organism>
<name>A0A401IEJ8_APHSA</name>
<accession>A0A401IEJ8</accession>
<evidence type="ECO:0000313" key="2">
    <source>
        <dbReference type="Proteomes" id="UP000287247"/>
    </source>
</evidence>
<gene>
    <name evidence="1" type="ORF">AsFPU1_1106</name>
</gene>